<keyword evidence="1" id="KW-0472">Membrane</keyword>
<organism evidence="3 4">
    <name type="scientific">Gigaspora margarita</name>
    <dbReference type="NCBI Taxonomy" id="4874"/>
    <lineage>
        <taxon>Eukaryota</taxon>
        <taxon>Fungi</taxon>
        <taxon>Fungi incertae sedis</taxon>
        <taxon>Mucoromycota</taxon>
        <taxon>Glomeromycotina</taxon>
        <taxon>Glomeromycetes</taxon>
        <taxon>Diversisporales</taxon>
        <taxon>Gigasporaceae</taxon>
        <taxon>Gigaspora</taxon>
    </lineage>
</organism>
<keyword evidence="4" id="KW-1185">Reference proteome</keyword>
<feature type="transmembrane region" description="Helical" evidence="1">
    <location>
        <begin position="301"/>
        <end position="323"/>
    </location>
</feature>
<keyword evidence="3" id="KW-0012">Acyltransferase</keyword>
<feature type="transmembrane region" description="Helical" evidence="1">
    <location>
        <begin position="145"/>
        <end position="165"/>
    </location>
</feature>
<sequence length="343" mass="38799">MQSFTRNNNFDFIRIFAAFLVLFSHQFALTGRSEPDWGVSHSLGGIGVLIFFSLSGFLVAQSWERDPNIVRFAVRRFLRIWPGLCVVTLLAVFALGPLISTVSAKQYFLSAETRDYFLTLKLTKARFFLPGVFDGNPHQRSVNGALWTIPLEVRWYAILCLLGLLGVLKRRWLLLAGLLIFACDVFGFHHAEHNPNRVFNQEFGLFFMYGVCMHVFRSVWESKPLFIGAALCAFSAAFGGLGHPYIALFIALPYGVILCGAASTPVIRRFGRFGDLSYGVYIYAFPVQQTMVWLTGNKISFINGLSMAIICTTVLALASWHWVERPMLSLKRRLQPRKPEIKH</sequence>
<dbReference type="InterPro" id="IPR002656">
    <property type="entry name" value="Acyl_transf_3_dom"/>
</dbReference>
<dbReference type="PANTHER" id="PTHR23028">
    <property type="entry name" value="ACETYLTRANSFERASE"/>
    <property type="match status" value="1"/>
</dbReference>
<protein>
    <submittedName>
        <fullName evidence="3">Acyltransferase</fullName>
    </submittedName>
</protein>
<feature type="transmembrane region" description="Helical" evidence="1">
    <location>
        <begin position="172"/>
        <end position="191"/>
    </location>
</feature>
<gene>
    <name evidence="3" type="ORF">F8M41_017889</name>
</gene>
<dbReference type="InterPro" id="IPR050879">
    <property type="entry name" value="Acyltransferase_3"/>
</dbReference>
<dbReference type="GO" id="GO:0016747">
    <property type="term" value="F:acyltransferase activity, transferring groups other than amino-acyl groups"/>
    <property type="evidence" value="ECO:0007669"/>
    <property type="project" value="InterPro"/>
</dbReference>
<dbReference type="Proteomes" id="UP000439903">
    <property type="component" value="Unassembled WGS sequence"/>
</dbReference>
<evidence type="ECO:0000313" key="3">
    <source>
        <dbReference type="EMBL" id="KAF0332967.1"/>
    </source>
</evidence>
<accession>A0A8H3WV43</accession>
<comment type="caution">
    <text evidence="3">The sequence shown here is derived from an EMBL/GenBank/DDBJ whole genome shotgun (WGS) entry which is preliminary data.</text>
</comment>
<feature type="transmembrane region" description="Helical" evidence="1">
    <location>
        <begin position="203"/>
        <end position="220"/>
    </location>
</feature>
<evidence type="ECO:0000259" key="2">
    <source>
        <dbReference type="Pfam" id="PF01757"/>
    </source>
</evidence>
<dbReference type="GO" id="GO:0000271">
    <property type="term" value="P:polysaccharide biosynthetic process"/>
    <property type="evidence" value="ECO:0007669"/>
    <property type="project" value="TreeGrafter"/>
</dbReference>
<evidence type="ECO:0000256" key="1">
    <source>
        <dbReference type="SAM" id="Phobius"/>
    </source>
</evidence>
<evidence type="ECO:0000313" key="4">
    <source>
        <dbReference type="Proteomes" id="UP000439903"/>
    </source>
</evidence>
<feature type="transmembrane region" description="Helical" evidence="1">
    <location>
        <begin position="41"/>
        <end position="60"/>
    </location>
</feature>
<feature type="transmembrane region" description="Helical" evidence="1">
    <location>
        <begin position="225"/>
        <end position="241"/>
    </location>
</feature>
<feature type="domain" description="Acyltransferase 3" evidence="2">
    <location>
        <begin position="8"/>
        <end position="317"/>
    </location>
</feature>
<keyword evidence="1" id="KW-1133">Transmembrane helix</keyword>
<dbReference type="Pfam" id="PF01757">
    <property type="entry name" value="Acyl_transf_3"/>
    <property type="match status" value="1"/>
</dbReference>
<dbReference type="AlphaFoldDB" id="A0A8H3WV43"/>
<dbReference type="PANTHER" id="PTHR23028:SF53">
    <property type="entry name" value="ACYL_TRANSF_3 DOMAIN-CONTAINING PROTEIN"/>
    <property type="match status" value="1"/>
</dbReference>
<dbReference type="GO" id="GO:0016020">
    <property type="term" value="C:membrane"/>
    <property type="evidence" value="ECO:0007669"/>
    <property type="project" value="TreeGrafter"/>
</dbReference>
<keyword evidence="3" id="KW-0808">Transferase</keyword>
<dbReference type="EMBL" id="WTPW01004184">
    <property type="protein sequence ID" value="KAF0332967.1"/>
    <property type="molecule type" value="Genomic_DNA"/>
</dbReference>
<proteinExistence type="predicted"/>
<feature type="transmembrane region" description="Helical" evidence="1">
    <location>
        <begin position="80"/>
        <end position="99"/>
    </location>
</feature>
<feature type="transmembrane region" description="Helical" evidence="1">
    <location>
        <begin position="12"/>
        <end position="29"/>
    </location>
</feature>
<keyword evidence="1" id="KW-0812">Transmembrane</keyword>
<dbReference type="OrthoDB" id="5819582at2759"/>
<reference evidence="3 4" key="1">
    <citation type="journal article" date="2019" name="Environ. Microbiol.">
        <title>At the nexus of three kingdoms: the genome of the mycorrhizal fungus Gigaspora margarita provides insights into plant, endobacterial and fungal interactions.</title>
        <authorList>
            <person name="Venice F."/>
            <person name="Ghignone S."/>
            <person name="Salvioli di Fossalunga A."/>
            <person name="Amselem J."/>
            <person name="Novero M."/>
            <person name="Xianan X."/>
            <person name="Sedzielewska Toro K."/>
            <person name="Morin E."/>
            <person name="Lipzen A."/>
            <person name="Grigoriev I.V."/>
            <person name="Henrissat B."/>
            <person name="Martin F.M."/>
            <person name="Bonfante P."/>
        </authorList>
    </citation>
    <scope>NUCLEOTIDE SEQUENCE [LARGE SCALE GENOMIC DNA]</scope>
    <source>
        <strain evidence="3 4">BEG34</strain>
    </source>
</reference>
<name>A0A8H3WV43_GIGMA</name>